<evidence type="ECO:0000313" key="1">
    <source>
        <dbReference type="Proteomes" id="UP000695022"/>
    </source>
</evidence>
<keyword evidence="1" id="KW-1185">Reference proteome</keyword>
<dbReference type="PANTHER" id="PTHR21725">
    <property type="entry name" value="E3 UBIQUITIN-PROTEIN LIGASE UBR4"/>
    <property type="match status" value="1"/>
</dbReference>
<accession>A0ABM1EE64</accession>
<protein>
    <submittedName>
        <fullName evidence="2">E3 ubiquitin-protein ligase UBR4-like</fullName>
    </submittedName>
</protein>
<dbReference type="GeneID" id="106811410"/>
<dbReference type="RefSeq" id="XP_014670485.1">
    <property type="nucleotide sequence ID" value="XM_014814999.1"/>
</dbReference>
<reference evidence="2" key="1">
    <citation type="submission" date="2025-08" db="UniProtKB">
        <authorList>
            <consortium name="RefSeq"/>
        </authorList>
    </citation>
    <scope>IDENTIFICATION</scope>
</reference>
<organism evidence="1 2">
    <name type="scientific">Priapulus caudatus</name>
    <name type="common">Priapulid worm</name>
    <dbReference type="NCBI Taxonomy" id="37621"/>
    <lineage>
        <taxon>Eukaryota</taxon>
        <taxon>Metazoa</taxon>
        <taxon>Ecdysozoa</taxon>
        <taxon>Scalidophora</taxon>
        <taxon>Priapulida</taxon>
        <taxon>Priapulimorpha</taxon>
        <taxon>Priapulimorphida</taxon>
        <taxon>Priapulidae</taxon>
        <taxon>Priapulus</taxon>
    </lineage>
</organism>
<dbReference type="PANTHER" id="PTHR21725:SF1">
    <property type="entry name" value="E3 UBIQUITIN-PROTEIN LIGASE UBR4"/>
    <property type="match status" value="1"/>
</dbReference>
<proteinExistence type="predicted"/>
<sequence length="168" mass="18624">MCVLASPHGKRQHLAVSHEKGKALWLPGSQTELAIVTADFVKVYDLAADALSPQYYFLLPSGRLRDCCFVFSDDQRAMLAMSSSGHLYAQFMQDYSRAVHGPFYVTNVIEVNHQDLKDSGGQVAGGGVSVYYSHALQLLFFSFPLPLLLLKVNHQDLSLSLCRSTTRI</sequence>
<dbReference type="InterPro" id="IPR045189">
    <property type="entry name" value="UBR4-like"/>
</dbReference>
<evidence type="ECO:0000313" key="2">
    <source>
        <dbReference type="RefSeq" id="XP_014670485.1"/>
    </source>
</evidence>
<dbReference type="Proteomes" id="UP000695022">
    <property type="component" value="Unplaced"/>
</dbReference>
<gene>
    <name evidence="2" type="primary">LOC106811410</name>
</gene>
<name>A0ABM1EE64_PRICU</name>